<dbReference type="EMBL" id="CAJOAY010023936">
    <property type="protein sequence ID" value="CAF4370413.1"/>
    <property type="molecule type" value="Genomic_DNA"/>
</dbReference>
<evidence type="ECO:0000313" key="2">
    <source>
        <dbReference type="Proteomes" id="UP000663881"/>
    </source>
</evidence>
<comment type="caution">
    <text evidence="1">The sequence shown here is derived from an EMBL/GenBank/DDBJ whole genome shotgun (WGS) entry which is preliminary data.</text>
</comment>
<protein>
    <submittedName>
        <fullName evidence="1">Uncharacterized protein</fullName>
    </submittedName>
</protein>
<accession>A0A820M9M9</accession>
<sequence>GPYSPFDQRWHLRQEYKIHSQREALAR</sequence>
<feature type="non-terminal residue" evidence="1">
    <location>
        <position position="1"/>
    </location>
</feature>
<evidence type="ECO:0000313" key="1">
    <source>
        <dbReference type="EMBL" id="CAF4370413.1"/>
    </source>
</evidence>
<organism evidence="1 2">
    <name type="scientific">Adineta steineri</name>
    <dbReference type="NCBI Taxonomy" id="433720"/>
    <lineage>
        <taxon>Eukaryota</taxon>
        <taxon>Metazoa</taxon>
        <taxon>Spiralia</taxon>
        <taxon>Gnathifera</taxon>
        <taxon>Rotifera</taxon>
        <taxon>Eurotatoria</taxon>
        <taxon>Bdelloidea</taxon>
        <taxon>Adinetida</taxon>
        <taxon>Adinetidae</taxon>
        <taxon>Adineta</taxon>
    </lineage>
</organism>
<name>A0A820M9M9_9BILA</name>
<proteinExistence type="predicted"/>
<dbReference type="AlphaFoldDB" id="A0A820M9M9"/>
<gene>
    <name evidence="1" type="ORF">OKA104_LOCUS49805</name>
</gene>
<reference evidence="1" key="1">
    <citation type="submission" date="2021-02" db="EMBL/GenBank/DDBJ databases">
        <authorList>
            <person name="Nowell W R."/>
        </authorList>
    </citation>
    <scope>NUCLEOTIDE SEQUENCE</scope>
</reference>
<feature type="non-terminal residue" evidence="1">
    <location>
        <position position="27"/>
    </location>
</feature>
<dbReference type="Proteomes" id="UP000663881">
    <property type="component" value="Unassembled WGS sequence"/>
</dbReference>